<dbReference type="OrthoDB" id="9812065at2"/>
<dbReference type="EMBL" id="SBII01000011">
    <property type="protein sequence ID" value="RWW93752.1"/>
    <property type="molecule type" value="Genomic_DNA"/>
</dbReference>
<dbReference type="Proteomes" id="UP000287527">
    <property type="component" value="Unassembled WGS sequence"/>
</dbReference>
<evidence type="ECO:0000313" key="3">
    <source>
        <dbReference type="EMBL" id="RWW93752.1"/>
    </source>
</evidence>
<dbReference type="GO" id="GO:0016810">
    <property type="term" value="F:hydrolase activity, acting on carbon-nitrogen (but not peptide) bonds"/>
    <property type="evidence" value="ECO:0007669"/>
    <property type="project" value="InterPro"/>
</dbReference>
<proteinExistence type="predicted"/>
<gene>
    <name evidence="3" type="ORF">EPI11_14545</name>
</gene>
<dbReference type="GO" id="GO:0005975">
    <property type="term" value="P:carbohydrate metabolic process"/>
    <property type="evidence" value="ECO:0007669"/>
    <property type="project" value="InterPro"/>
</dbReference>
<evidence type="ECO:0000313" key="4">
    <source>
        <dbReference type="Proteomes" id="UP000287527"/>
    </source>
</evidence>
<dbReference type="InterPro" id="IPR011330">
    <property type="entry name" value="Glyco_hydro/deAcase_b/a-brl"/>
</dbReference>
<dbReference type="CDD" id="cd10917">
    <property type="entry name" value="CE4_NodB_like_6s_7s"/>
    <property type="match status" value="1"/>
</dbReference>
<keyword evidence="4" id="KW-1185">Reference proteome</keyword>
<dbReference type="PANTHER" id="PTHR10587:SF125">
    <property type="entry name" value="POLYSACCHARIDE DEACETYLASE YHEN-RELATED"/>
    <property type="match status" value="1"/>
</dbReference>
<comment type="caution">
    <text evidence="3">The sequence shown here is derived from an EMBL/GenBank/DDBJ whole genome shotgun (WGS) entry which is preliminary data.</text>
</comment>
<evidence type="ECO:0000256" key="1">
    <source>
        <dbReference type="SAM" id="Phobius"/>
    </source>
</evidence>
<dbReference type="Pfam" id="PF01522">
    <property type="entry name" value="Polysacc_deac_1"/>
    <property type="match status" value="1"/>
</dbReference>
<keyword evidence="1" id="KW-0472">Membrane</keyword>
<name>A0A3S3Q9S2_9FLAO</name>
<protein>
    <submittedName>
        <fullName evidence="3">Polysaccharide deacetylase family protein</fullName>
    </submittedName>
</protein>
<keyword evidence="1" id="KW-1133">Transmembrane helix</keyword>
<organism evidence="3 4">
    <name type="scientific">Flavobacterium cerinum</name>
    <dbReference type="NCBI Taxonomy" id="2502784"/>
    <lineage>
        <taxon>Bacteria</taxon>
        <taxon>Pseudomonadati</taxon>
        <taxon>Bacteroidota</taxon>
        <taxon>Flavobacteriia</taxon>
        <taxon>Flavobacteriales</taxon>
        <taxon>Flavobacteriaceae</taxon>
        <taxon>Flavobacterium</taxon>
    </lineage>
</organism>
<reference evidence="3 4" key="1">
    <citation type="submission" date="2019-01" db="EMBL/GenBank/DDBJ databases">
        <title>Flavobacterium sp. nov.,isolated from freshwater.</title>
        <authorList>
            <person name="Zhang R."/>
            <person name="Du Z.-J."/>
        </authorList>
    </citation>
    <scope>NUCLEOTIDE SEQUENCE [LARGE SCALE GENOMIC DNA]</scope>
    <source>
        <strain evidence="3 4">1E403</strain>
    </source>
</reference>
<dbReference type="PROSITE" id="PS51677">
    <property type="entry name" value="NODB"/>
    <property type="match status" value="1"/>
</dbReference>
<keyword evidence="1" id="KW-0812">Transmembrane</keyword>
<dbReference type="AlphaFoldDB" id="A0A3S3Q9S2"/>
<feature type="transmembrane region" description="Helical" evidence="1">
    <location>
        <begin position="30"/>
        <end position="50"/>
    </location>
</feature>
<dbReference type="Gene3D" id="3.20.20.370">
    <property type="entry name" value="Glycoside hydrolase/deacetylase"/>
    <property type="match status" value="1"/>
</dbReference>
<dbReference type="SUPFAM" id="SSF88713">
    <property type="entry name" value="Glycoside hydrolase/deacetylase"/>
    <property type="match status" value="1"/>
</dbReference>
<sequence length="258" mass="28981">MLTHRVNTGFFGAVVLLLAIRSFIEPLPWWVFLLPLALWLIIAAIGSGLVQSGYHIKTLNKNLRPTGKQIALTFDDGPTPHTEKVLDVLARYNIRATFFCIGSQIEIYPHIFKRLINEGHVVGNHTYSHSSKLGFFSKQKIAAEVGSTDALIEKHTLKKPLLFRPPFGVTTPNLASVLQQAGHYVIGWNIRSLDAVIEDETKIYNRIKSRLSPGSIILLHDTSQKTVHVLEQLLVLLQEQNYEAVTVNQLLNIPAYEE</sequence>
<dbReference type="RefSeq" id="WP_128390708.1">
    <property type="nucleotide sequence ID" value="NZ_SBII01000011.1"/>
</dbReference>
<evidence type="ECO:0000259" key="2">
    <source>
        <dbReference type="PROSITE" id="PS51677"/>
    </source>
</evidence>
<accession>A0A3S3Q9S2</accession>
<dbReference type="InterPro" id="IPR002509">
    <property type="entry name" value="NODB_dom"/>
</dbReference>
<dbReference type="PANTHER" id="PTHR10587">
    <property type="entry name" value="GLYCOSYL TRANSFERASE-RELATED"/>
    <property type="match status" value="1"/>
</dbReference>
<feature type="transmembrane region" description="Helical" evidence="1">
    <location>
        <begin position="7"/>
        <end position="24"/>
    </location>
</feature>
<dbReference type="InterPro" id="IPR050248">
    <property type="entry name" value="Polysacc_deacetylase_ArnD"/>
</dbReference>
<feature type="domain" description="NodB homology" evidence="2">
    <location>
        <begin position="68"/>
        <end position="245"/>
    </location>
</feature>